<evidence type="ECO:0000313" key="5">
    <source>
        <dbReference type="EMBL" id="ASV97320.1"/>
    </source>
</evidence>
<sequence>MNPKTVRVTYLRQIADQAAELGVDTVAWLAISDLKQDDLADASAVVAVEKFGELITRAVSLSRETGFGVLAGRRLLTATHGVLGMAAAASRSIREAMQIVERFVCIRTEAISIHTREVNGSLEVWFEPAIGLGSASNTVTEIAMVAVKNIADDIFLSRSACNMAYFQFPEPPHAALARGVYGCAVRYNQKWSGLSFDISAAEEVTQKYDPLVLTEAVRFCVEELNETGDNRSAGSKLEKIVLERLPPIPHLTVCARLLSTTPRTLHRRLIEEGTTYREIVESIRHRMALKLLRKGSSIKEVTYFLGYADIASFRRAFRRWEGMAPSDWSARVQEPAGESR</sequence>
<dbReference type="EMBL" id="CP022989">
    <property type="protein sequence ID" value="ASV97320.1"/>
    <property type="molecule type" value="Genomic_DNA"/>
</dbReference>
<reference evidence="5 6" key="1">
    <citation type="submission" date="2017-08" db="EMBL/GenBank/DDBJ databases">
        <title>Identification and genetic characteristics of simultaneous BTEX- and naphthalene-degrading Paraburkholderia sp. BN5 isolated from petroleum-contaminated soil.</title>
        <authorList>
            <person name="Lee Y."/>
            <person name="Jeon C.O."/>
        </authorList>
    </citation>
    <scope>NUCLEOTIDE SEQUENCE [LARGE SCALE GENOMIC DNA]</scope>
    <source>
        <strain evidence="5 6">BN5</strain>
    </source>
</reference>
<dbReference type="PANTHER" id="PTHR47894">
    <property type="entry name" value="HTH-TYPE TRANSCRIPTIONAL REGULATOR GADX"/>
    <property type="match status" value="1"/>
</dbReference>
<dbReference type="SMART" id="SM00342">
    <property type="entry name" value="HTH_ARAC"/>
    <property type="match status" value="1"/>
</dbReference>
<dbReference type="RefSeq" id="WP_079280739.1">
    <property type="nucleotide sequence ID" value="NZ_CP022989.1"/>
</dbReference>
<keyword evidence="6" id="KW-1185">Reference proteome</keyword>
<dbReference type="Gene3D" id="1.10.10.60">
    <property type="entry name" value="Homeodomain-like"/>
    <property type="match status" value="1"/>
</dbReference>
<dbReference type="InterPro" id="IPR032687">
    <property type="entry name" value="AraC-type_N"/>
</dbReference>
<evidence type="ECO:0000259" key="4">
    <source>
        <dbReference type="PROSITE" id="PS01124"/>
    </source>
</evidence>
<name>A0A248VEK8_9BURK</name>
<accession>A0A248VEK8</accession>
<dbReference type="GO" id="GO:0005829">
    <property type="term" value="C:cytosol"/>
    <property type="evidence" value="ECO:0007669"/>
    <property type="project" value="TreeGrafter"/>
</dbReference>
<dbReference type="GO" id="GO:0003700">
    <property type="term" value="F:DNA-binding transcription factor activity"/>
    <property type="evidence" value="ECO:0007669"/>
    <property type="project" value="InterPro"/>
</dbReference>
<evidence type="ECO:0000256" key="1">
    <source>
        <dbReference type="ARBA" id="ARBA00023015"/>
    </source>
</evidence>
<evidence type="ECO:0000256" key="2">
    <source>
        <dbReference type="ARBA" id="ARBA00023125"/>
    </source>
</evidence>
<dbReference type="GO" id="GO:0000976">
    <property type="term" value="F:transcription cis-regulatory region binding"/>
    <property type="evidence" value="ECO:0007669"/>
    <property type="project" value="TreeGrafter"/>
</dbReference>
<protein>
    <submittedName>
        <fullName evidence="5">AraC family transcriptional regulator</fullName>
    </submittedName>
</protein>
<dbReference type="PROSITE" id="PS01124">
    <property type="entry name" value="HTH_ARAC_FAMILY_2"/>
    <property type="match status" value="1"/>
</dbReference>
<dbReference type="InterPro" id="IPR018060">
    <property type="entry name" value="HTH_AraC"/>
</dbReference>
<dbReference type="OrthoDB" id="6506763at2"/>
<dbReference type="Pfam" id="PF12833">
    <property type="entry name" value="HTH_18"/>
    <property type="match status" value="1"/>
</dbReference>
<keyword evidence="1" id="KW-0805">Transcription regulation</keyword>
<gene>
    <name evidence="5" type="ORF">CJU94_03550</name>
</gene>
<dbReference type="SUPFAM" id="SSF46689">
    <property type="entry name" value="Homeodomain-like"/>
    <property type="match status" value="1"/>
</dbReference>
<dbReference type="InterPro" id="IPR009057">
    <property type="entry name" value="Homeodomain-like_sf"/>
</dbReference>
<dbReference type="KEGG" id="parb:CJU94_03550"/>
<dbReference type="AlphaFoldDB" id="A0A248VEK8"/>
<keyword evidence="2" id="KW-0238">DNA-binding</keyword>
<dbReference type="Proteomes" id="UP000215158">
    <property type="component" value="Chromosome 1"/>
</dbReference>
<proteinExistence type="predicted"/>
<organism evidence="5 6">
    <name type="scientific">Paraburkholderia aromaticivorans</name>
    <dbReference type="NCBI Taxonomy" id="2026199"/>
    <lineage>
        <taxon>Bacteria</taxon>
        <taxon>Pseudomonadati</taxon>
        <taxon>Pseudomonadota</taxon>
        <taxon>Betaproteobacteria</taxon>
        <taxon>Burkholderiales</taxon>
        <taxon>Burkholderiaceae</taxon>
        <taxon>Paraburkholderia</taxon>
    </lineage>
</organism>
<evidence type="ECO:0000256" key="3">
    <source>
        <dbReference type="ARBA" id="ARBA00023163"/>
    </source>
</evidence>
<feature type="domain" description="HTH araC/xylS-type" evidence="4">
    <location>
        <begin position="235"/>
        <end position="331"/>
    </location>
</feature>
<dbReference type="Pfam" id="PF12625">
    <property type="entry name" value="Arabinose_bd"/>
    <property type="match status" value="1"/>
</dbReference>
<dbReference type="PANTHER" id="PTHR47894:SF1">
    <property type="entry name" value="HTH-TYPE TRANSCRIPTIONAL REGULATOR VQSM"/>
    <property type="match status" value="1"/>
</dbReference>
<evidence type="ECO:0000313" key="6">
    <source>
        <dbReference type="Proteomes" id="UP000215158"/>
    </source>
</evidence>
<keyword evidence="3" id="KW-0804">Transcription</keyword>